<organism evidence="4 5">
    <name type="scientific">Endobacter medicaginis</name>
    <dbReference type="NCBI Taxonomy" id="1181271"/>
    <lineage>
        <taxon>Bacteria</taxon>
        <taxon>Pseudomonadati</taxon>
        <taxon>Pseudomonadota</taxon>
        <taxon>Alphaproteobacteria</taxon>
        <taxon>Acetobacterales</taxon>
        <taxon>Acetobacteraceae</taxon>
        <taxon>Endobacter</taxon>
    </lineage>
</organism>
<keyword evidence="4" id="KW-0282">Flagellum</keyword>
<dbReference type="Gene3D" id="3.40.50.300">
    <property type="entry name" value="P-loop containing nucleotide triphosphate hydrolases"/>
    <property type="match status" value="1"/>
</dbReference>
<sequence>MRVKVFSAPTLRGAISLLREELGADALLLSSREIAGGVEVTAAIDPEDAAQDELERFDDVPAPPPDPALMASFVWHNLPPILVDALSPRTGESLSDACSRRFVFRPASDDRARQALLVCGAAGSGRTSSIVALARRHLLAGGLPMVITADRRPGAAETLAAATRALGLTLIVADRPDTLRRALARQDAETVLLIDTPPLDPFSPDSAESIGALAETAGARPMMTIAAGTDPLEAAEFACAARQALDELDRLIITRFASSGRLGGPLAGCLAGEFSLAAALLGTAGISDLGPDLLARRLAQRRPLAQSAPINIVPDATPRTFNDRHAALISAHIAAQQARR</sequence>
<protein>
    <submittedName>
        <fullName evidence="4">Flagellar biosynthesis protein FlhF</fullName>
    </submittedName>
</protein>
<keyword evidence="5" id="KW-1185">Reference proteome</keyword>
<dbReference type="GO" id="GO:0005525">
    <property type="term" value="F:GTP binding"/>
    <property type="evidence" value="ECO:0007669"/>
    <property type="project" value="UniProtKB-KW"/>
</dbReference>
<dbReference type="InterPro" id="IPR000897">
    <property type="entry name" value="SRP54_GTPase_dom"/>
</dbReference>
<dbReference type="EMBL" id="JACHXV010000011">
    <property type="protein sequence ID" value="MBB3174767.1"/>
    <property type="molecule type" value="Genomic_DNA"/>
</dbReference>
<evidence type="ECO:0000313" key="4">
    <source>
        <dbReference type="EMBL" id="MBB3174767.1"/>
    </source>
</evidence>
<keyword evidence="4" id="KW-0969">Cilium</keyword>
<dbReference type="AlphaFoldDB" id="A0A839UY52"/>
<evidence type="ECO:0000313" key="5">
    <source>
        <dbReference type="Proteomes" id="UP000557688"/>
    </source>
</evidence>
<evidence type="ECO:0000256" key="1">
    <source>
        <dbReference type="ARBA" id="ARBA00022741"/>
    </source>
</evidence>
<reference evidence="4 5" key="1">
    <citation type="submission" date="2020-08" db="EMBL/GenBank/DDBJ databases">
        <title>Genomic Encyclopedia of Type Strains, Phase III (KMG-III): the genomes of soil and plant-associated and newly described type strains.</title>
        <authorList>
            <person name="Whitman W."/>
        </authorList>
    </citation>
    <scope>NUCLEOTIDE SEQUENCE [LARGE SCALE GENOMIC DNA]</scope>
    <source>
        <strain evidence="4 5">CECT 8088</strain>
    </source>
</reference>
<gene>
    <name evidence="4" type="ORF">FHR90_002613</name>
</gene>
<proteinExistence type="predicted"/>
<feature type="domain" description="SRP54-type proteins GTP-binding" evidence="3">
    <location>
        <begin position="113"/>
        <end position="300"/>
    </location>
</feature>
<name>A0A839UY52_9PROT</name>
<evidence type="ECO:0000259" key="3">
    <source>
        <dbReference type="SMART" id="SM00962"/>
    </source>
</evidence>
<dbReference type="InterPro" id="IPR027417">
    <property type="entry name" value="P-loop_NTPase"/>
</dbReference>
<comment type="caution">
    <text evidence="4">The sequence shown here is derived from an EMBL/GenBank/DDBJ whole genome shotgun (WGS) entry which is preliminary data.</text>
</comment>
<dbReference type="Pfam" id="PF00448">
    <property type="entry name" value="SRP54"/>
    <property type="match status" value="1"/>
</dbReference>
<keyword evidence="4" id="KW-0966">Cell projection</keyword>
<dbReference type="SMART" id="SM00962">
    <property type="entry name" value="SRP54"/>
    <property type="match status" value="1"/>
</dbReference>
<dbReference type="GO" id="GO:0006614">
    <property type="term" value="P:SRP-dependent cotranslational protein targeting to membrane"/>
    <property type="evidence" value="ECO:0007669"/>
    <property type="project" value="InterPro"/>
</dbReference>
<accession>A0A839UY52</accession>
<dbReference type="SUPFAM" id="SSF52540">
    <property type="entry name" value="P-loop containing nucleoside triphosphate hydrolases"/>
    <property type="match status" value="1"/>
</dbReference>
<evidence type="ECO:0000256" key="2">
    <source>
        <dbReference type="ARBA" id="ARBA00023134"/>
    </source>
</evidence>
<keyword evidence="2" id="KW-0342">GTP-binding</keyword>
<dbReference type="Proteomes" id="UP000557688">
    <property type="component" value="Unassembled WGS sequence"/>
</dbReference>
<dbReference type="RefSeq" id="WP_183275357.1">
    <property type="nucleotide sequence ID" value="NZ_JACHXV010000011.1"/>
</dbReference>
<keyword evidence="1" id="KW-0547">Nucleotide-binding</keyword>